<proteinExistence type="predicted"/>
<evidence type="ECO:0000313" key="2">
    <source>
        <dbReference type="EMBL" id="KAJ8937812.1"/>
    </source>
</evidence>
<dbReference type="InterPro" id="IPR052638">
    <property type="entry name" value="PiggyBac_TE-derived"/>
</dbReference>
<gene>
    <name evidence="2" type="ORF">NQ314_011718</name>
</gene>
<dbReference type="EMBL" id="JANEYF010003270">
    <property type="protein sequence ID" value="KAJ8937812.1"/>
    <property type="molecule type" value="Genomic_DNA"/>
</dbReference>
<dbReference type="PANTHER" id="PTHR47055:SF3">
    <property type="entry name" value="PHORBOL-ESTER_DAG-TYPE DOMAIN-CONTAINING PROTEIN"/>
    <property type="match status" value="1"/>
</dbReference>
<sequence length="76" mass="9069">MKWKEWDLVATPKRIPNADYKTFKTLSPVDMFEMFFDDDIVDYLVSESTKYAQLKNEQNPQITKEEMRCFLAVLII</sequence>
<dbReference type="AlphaFoldDB" id="A0AAV8XGK2"/>
<feature type="domain" description="PiggyBac transposable element-derived protein" evidence="1">
    <location>
        <begin position="27"/>
        <end position="76"/>
    </location>
</feature>
<dbReference type="GO" id="GO:0043565">
    <property type="term" value="F:sequence-specific DNA binding"/>
    <property type="evidence" value="ECO:0007669"/>
    <property type="project" value="TreeGrafter"/>
</dbReference>
<keyword evidence="3" id="KW-1185">Reference proteome</keyword>
<dbReference type="InterPro" id="IPR029526">
    <property type="entry name" value="PGBD"/>
</dbReference>
<protein>
    <recommendedName>
        <fullName evidence="1">PiggyBac transposable element-derived protein domain-containing protein</fullName>
    </recommendedName>
</protein>
<accession>A0AAV8XGK2</accession>
<dbReference type="Proteomes" id="UP001162156">
    <property type="component" value="Unassembled WGS sequence"/>
</dbReference>
<name>A0AAV8XGK2_9CUCU</name>
<evidence type="ECO:0000313" key="3">
    <source>
        <dbReference type="Proteomes" id="UP001162156"/>
    </source>
</evidence>
<dbReference type="Pfam" id="PF13843">
    <property type="entry name" value="DDE_Tnp_1_7"/>
    <property type="match status" value="1"/>
</dbReference>
<evidence type="ECO:0000259" key="1">
    <source>
        <dbReference type="Pfam" id="PF13843"/>
    </source>
</evidence>
<organism evidence="2 3">
    <name type="scientific">Rhamnusium bicolor</name>
    <dbReference type="NCBI Taxonomy" id="1586634"/>
    <lineage>
        <taxon>Eukaryota</taxon>
        <taxon>Metazoa</taxon>
        <taxon>Ecdysozoa</taxon>
        <taxon>Arthropoda</taxon>
        <taxon>Hexapoda</taxon>
        <taxon>Insecta</taxon>
        <taxon>Pterygota</taxon>
        <taxon>Neoptera</taxon>
        <taxon>Endopterygota</taxon>
        <taxon>Coleoptera</taxon>
        <taxon>Polyphaga</taxon>
        <taxon>Cucujiformia</taxon>
        <taxon>Chrysomeloidea</taxon>
        <taxon>Cerambycidae</taxon>
        <taxon>Lepturinae</taxon>
        <taxon>Rhagiini</taxon>
        <taxon>Rhamnusium</taxon>
    </lineage>
</organism>
<dbReference type="PANTHER" id="PTHR47055">
    <property type="entry name" value="DDE_TNP_1_7 DOMAIN-CONTAINING PROTEIN"/>
    <property type="match status" value="1"/>
</dbReference>
<reference evidence="2" key="1">
    <citation type="journal article" date="2023" name="Insect Mol. Biol.">
        <title>Genome sequencing provides insights into the evolution of gene families encoding plant cell wall-degrading enzymes in longhorned beetles.</title>
        <authorList>
            <person name="Shin N.R."/>
            <person name="Okamura Y."/>
            <person name="Kirsch R."/>
            <person name="Pauchet Y."/>
        </authorList>
    </citation>
    <scope>NUCLEOTIDE SEQUENCE</scope>
    <source>
        <strain evidence="2">RBIC_L_NR</strain>
    </source>
</reference>
<comment type="caution">
    <text evidence="2">The sequence shown here is derived from an EMBL/GenBank/DDBJ whole genome shotgun (WGS) entry which is preliminary data.</text>
</comment>